<dbReference type="Proteomes" id="UP000095023">
    <property type="component" value="Unassembled WGS sequence"/>
</dbReference>
<dbReference type="InterPro" id="IPR020581">
    <property type="entry name" value="GDC_P"/>
</dbReference>
<dbReference type="GO" id="GO:0016594">
    <property type="term" value="F:glycine binding"/>
    <property type="evidence" value="ECO:0007669"/>
    <property type="project" value="TreeGrafter"/>
</dbReference>
<keyword evidence="12" id="KW-1185">Reference proteome</keyword>
<dbReference type="InterPro" id="IPR015422">
    <property type="entry name" value="PyrdxlP-dep_Trfase_small"/>
</dbReference>
<dbReference type="HAMAP" id="MF_00711">
    <property type="entry name" value="GcvP"/>
    <property type="match status" value="1"/>
</dbReference>
<dbReference type="InterPro" id="IPR003437">
    <property type="entry name" value="GcvP"/>
</dbReference>
<dbReference type="FunFam" id="3.40.640.10:FF:000007">
    <property type="entry name" value="glycine dehydrogenase (Decarboxylating), mitochondrial"/>
    <property type="match status" value="1"/>
</dbReference>
<feature type="region of interest" description="Disordered" evidence="8">
    <location>
        <begin position="922"/>
        <end position="941"/>
    </location>
</feature>
<dbReference type="InterPro" id="IPR015424">
    <property type="entry name" value="PyrdxlP-dep_Trfase"/>
</dbReference>
<dbReference type="PANTHER" id="PTHR11773:SF1">
    <property type="entry name" value="GLYCINE DEHYDROGENASE (DECARBOXYLATING), MITOCHONDRIAL"/>
    <property type="match status" value="1"/>
</dbReference>
<feature type="domain" description="Glycine cleavage system P-protein N-terminal" evidence="9">
    <location>
        <begin position="647"/>
        <end position="766"/>
    </location>
</feature>
<dbReference type="SUPFAM" id="SSF53383">
    <property type="entry name" value="PLP-dependent transferases"/>
    <property type="match status" value="2"/>
</dbReference>
<evidence type="ECO:0000256" key="8">
    <source>
        <dbReference type="SAM" id="MobiDB-lite"/>
    </source>
</evidence>
<evidence type="ECO:0000256" key="3">
    <source>
        <dbReference type="ARBA" id="ARBA00022898"/>
    </source>
</evidence>
<keyword evidence="3 6" id="KW-0663">Pyridoxal phosphate</keyword>
<comment type="cofactor">
    <cofactor evidence="1 6 7">
        <name>pyridoxal 5'-phosphate</name>
        <dbReference type="ChEBI" id="CHEBI:597326"/>
    </cofactor>
</comment>
<evidence type="ECO:0000256" key="2">
    <source>
        <dbReference type="ARBA" id="ARBA00010756"/>
    </source>
</evidence>
<name>A0A1E4TJZ4_9ASCO</name>
<reference evidence="12" key="1">
    <citation type="submission" date="2016-02" db="EMBL/GenBank/DDBJ databases">
        <title>Comparative genomics of biotechnologically important yeasts.</title>
        <authorList>
            <consortium name="DOE Joint Genome Institute"/>
            <person name="Riley R."/>
            <person name="Haridas S."/>
            <person name="Wolfe K.H."/>
            <person name="Lopes M.R."/>
            <person name="Hittinger C.T."/>
            <person name="Goker M."/>
            <person name="Salamov A."/>
            <person name="Wisecaver J."/>
            <person name="Long T.M."/>
            <person name="Aerts A.L."/>
            <person name="Barry K."/>
            <person name="Choi C."/>
            <person name="Clum A."/>
            <person name="Coughlan A.Y."/>
            <person name="Deshpande S."/>
            <person name="Douglass A.P."/>
            <person name="Hanson S.J."/>
            <person name="Klenk H.-P."/>
            <person name="Labutti K."/>
            <person name="Lapidus A."/>
            <person name="Lindquist E."/>
            <person name="Lipzen A."/>
            <person name="Meier-Kolthoff J.P."/>
            <person name="Ohm R.A."/>
            <person name="Otillar R.P."/>
            <person name="Pangilinan J."/>
            <person name="Peng Y."/>
            <person name="Rokas A."/>
            <person name="Rosa C.A."/>
            <person name="Scheuner C."/>
            <person name="Sibirny A.A."/>
            <person name="Slot J.C."/>
            <person name="Stielow J.B."/>
            <person name="Sun H."/>
            <person name="Kurtzman C.P."/>
            <person name="Blackwell M."/>
            <person name="Jeffries T.W."/>
            <person name="Grigoriev I.V."/>
        </authorList>
    </citation>
    <scope>NUCLEOTIDE SEQUENCE [LARGE SCALE GENOMIC DNA]</scope>
    <source>
        <strain evidence="12">NRRL Y-17796</strain>
    </source>
</reference>
<feature type="domain" description="Glycine dehydrogenase C-terminal" evidence="10">
    <location>
        <begin position="811"/>
        <end position="932"/>
    </location>
</feature>
<dbReference type="EMBL" id="KV453841">
    <property type="protein sequence ID" value="ODV92085.1"/>
    <property type="molecule type" value="Genomic_DNA"/>
</dbReference>
<dbReference type="GO" id="GO:0005739">
    <property type="term" value="C:mitochondrion"/>
    <property type="evidence" value="ECO:0007669"/>
    <property type="project" value="UniProtKB-SubCell"/>
</dbReference>
<keyword evidence="7" id="KW-0496">Mitochondrion</keyword>
<evidence type="ECO:0000313" key="12">
    <source>
        <dbReference type="Proteomes" id="UP000095023"/>
    </source>
</evidence>
<evidence type="ECO:0000259" key="9">
    <source>
        <dbReference type="Pfam" id="PF02347"/>
    </source>
</evidence>
<organism evidence="11 12">
    <name type="scientific">Tortispora caseinolytica NRRL Y-17796</name>
    <dbReference type="NCBI Taxonomy" id="767744"/>
    <lineage>
        <taxon>Eukaryota</taxon>
        <taxon>Fungi</taxon>
        <taxon>Dikarya</taxon>
        <taxon>Ascomycota</taxon>
        <taxon>Saccharomycotina</taxon>
        <taxon>Trigonopsidomycetes</taxon>
        <taxon>Trigonopsidales</taxon>
        <taxon>Trigonopsidaceae</taxon>
        <taxon>Tortispora</taxon>
    </lineage>
</organism>
<comment type="function">
    <text evidence="7">The glycine cleavage system catalyzes the degradation of glycine.</text>
</comment>
<evidence type="ECO:0000313" key="11">
    <source>
        <dbReference type="EMBL" id="ODV92085.1"/>
    </source>
</evidence>
<comment type="similarity">
    <text evidence="2 7">Belongs to the GcvP family.</text>
</comment>
<dbReference type="CDD" id="cd00613">
    <property type="entry name" value="GDC-P"/>
    <property type="match status" value="2"/>
</dbReference>
<evidence type="ECO:0000256" key="4">
    <source>
        <dbReference type="ARBA" id="ARBA00023002"/>
    </source>
</evidence>
<gene>
    <name evidence="11" type="ORF">CANCADRAFT_675</name>
</gene>
<feature type="domain" description="Glycine cleavage system P-protein N-terminal" evidence="9">
    <location>
        <begin position="41"/>
        <end position="466"/>
    </location>
</feature>
<dbReference type="PANTHER" id="PTHR11773">
    <property type="entry name" value="GLYCINE DEHYDROGENASE, DECARBOXYLATING"/>
    <property type="match status" value="1"/>
</dbReference>
<dbReference type="AlphaFoldDB" id="A0A1E4TJZ4"/>
<evidence type="ECO:0000256" key="5">
    <source>
        <dbReference type="ARBA" id="ARBA00049026"/>
    </source>
</evidence>
<dbReference type="OrthoDB" id="6537869at2759"/>
<evidence type="ECO:0000256" key="1">
    <source>
        <dbReference type="ARBA" id="ARBA00001933"/>
    </source>
</evidence>
<keyword evidence="7" id="KW-0809">Transit peptide</keyword>
<dbReference type="GO" id="GO:0019464">
    <property type="term" value="P:glycine decarboxylation via glycine cleavage system"/>
    <property type="evidence" value="ECO:0007669"/>
    <property type="project" value="TreeGrafter"/>
</dbReference>
<evidence type="ECO:0000259" key="10">
    <source>
        <dbReference type="Pfam" id="PF21478"/>
    </source>
</evidence>
<comment type="catalytic activity">
    <reaction evidence="5 7">
        <text>N(6)-[(R)-lipoyl]-L-lysyl-[glycine-cleavage complex H protein] + glycine + H(+) = N(6)-[(R)-S(8)-aminomethyldihydrolipoyl]-L-lysyl-[glycine-cleavage complex H protein] + CO2</text>
        <dbReference type="Rhea" id="RHEA:24304"/>
        <dbReference type="Rhea" id="RHEA-COMP:10494"/>
        <dbReference type="Rhea" id="RHEA-COMP:10495"/>
        <dbReference type="ChEBI" id="CHEBI:15378"/>
        <dbReference type="ChEBI" id="CHEBI:16526"/>
        <dbReference type="ChEBI" id="CHEBI:57305"/>
        <dbReference type="ChEBI" id="CHEBI:83099"/>
        <dbReference type="ChEBI" id="CHEBI:83143"/>
        <dbReference type="EC" id="1.4.4.2"/>
    </reaction>
</comment>
<evidence type="ECO:0000256" key="6">
    <source>
        <dbReference type="PIRSR" id="PIRSR603437-50"/>
    </source>
</evidence>
<dbReference type="Pfam" id="PF21478">
    <property type="entry name" value="GcvP2_C"/>
    <property type="match status" value="1"/>
</dbReference>
<dbReference type="InterPro" id="IPR049316">
    <property type="entry name" value="GDC-P_C"/>
</dbReference>
<dbReference type="GO" id="GO:0005960">
    <property type="term" value="C:glycine cleavage complex"/>
    <property type="evidence" value="ECO:0007669"/>
    <property type="project" value="TreeGrafter"/>
</dbReference>
<dbReference type="GO" id="GO:0004375">
    <property type="term" value="F:glycine dehydrogenase (decarboxylating) activity"/>
    <property type="evidence" value="ECO:0007669"/>
    <property type="project" value="UniProtKB-UniRule"/>
</dbReference>
<accession>A0A1E4TJZ4</accession>
<dbReference type="NCBIfam" id="TIGR00461">
    <property type="entry name" value="gcvP"/>
    <property type="match status" value="1"/>
</dbReference>
<keyword evidence="4 7" id="KW-0560">Oxidoreductase</keyword>
<proteinExistence type="inferred from homology"/>
<dbReference type="InterPro" id="IPR015421">
    <property type="entry name" value="PyrdxlP-dep_Trfase_major"/>
</dbReference>
<dbReference type="FunFam" id="3.40.640.10:FF:000005">
    <property type="entry name" value="Glycine dehydrogenase (decarboxylating), mitochondrial"/>
    <property type="match status" value="1"/>
</dbReference>
<comment type="subunit">
    <text evidence="7">The glycine cleavage system is composed of four proteins: P, T, L and H.</text>
</comment>
<dbReference type="Gene3D" id="3.90.1150.10">
    <property type="entry name" value="Aspartate Aminotransferase, domain 1"/>
    <property type="match status" value="2"/>
</dbReference>
<evidence type="ECO:0000256" key="7">
    <source>
        <dbReference type="RuleBase" id="RU364056"/>
    </source>
</evidence>
<sequence>MSSVCRRIGFVTANRALLSHVRFNSSKPESIFELKDKFYPHHVGSVGKDVDDMLKVVGSDSMDQFVRSVLPKDVLIERPLKIEPSAGFTEPELIKRLKTIMSKNKVLRSFIGAGYYNTVLPPVIQRNILECPEWYTSYTPYQPEISQGRLESLLNFQTLVSDLTGMDVANSSLLDEGTAAAEAMIMSINATKGKRFRFFVHDSVHPHTIECIQSRASPLGIEVSVGLPGDDVDVKSIAGVLVQYPATDGSLSDWTELGKSVHEKGGLFCVATDLMALTIVKPPSEFGADIVMGTSQRFGVPLGFGGPHAAFFAVTDELKRRMPGRIIGISKDRLGNKAYRLALQTREQHIRREKATSNICTAQALLANISAMYAVYHGPEGLKTIAKRIYSFTSILHAGFSQNGLNVKNGNWFDTLTVEVGNADDILRLAESEYGINFRKIDDSTLGVSIDEATTETDLNDILKVFTSGKSIAATEIAASLSITSESPATIPADFARSGAILDYDVFKSHHTETEMLRYIHLLQTRDLSLANSMIPLGSCTMKLNATTEMLPITWDNVANIHPFVPISQTSGYIELFKELEEDLADITGFDQVSLQPNSGAQGEYTGLRAICAYQQLEGEGHRNICLIPVSAHGTNPASAAMAGLKVVAVKCLANGELDLTDLRTKVEKHKAHLSAIMITYPSTYGVFEPTVREACRLVHEFGGQVYMDGANMNAQIGLTSPGELGADVCHLNLHKTFCIPHGGGGPGMGPIGVKKHLAPFLPGHIHKRVNGIASDKAILPVSAAPWGSASILPISWAYIKLMGGAGLKKATQTALLNANYMLNRLKGHYDVLYTNAEGRCAHEFIIDIRPFKASSGIEAIDVAKRLQDYGFHSPTMSFPVANTLMIEPTESEPKAELDRYCDALIQIREEIREIEKGKVPKDNNVLKNSPHPPQDIASDSWDRPYSRVQAVYPLEYLRSNKFWPPVARLDDVYGDMNLFCTCEAPALEN</sequence>
<dbReference type="Gene3D" id="3.40.640.10">
    <property type="entry name" value="Type I PLP-dependent aspartate aminotransferase-like (Major domain)"/>
    <property type="match status" value="2"/>
</dbReference>
<dbReference type="InterPro" id="IPR049315">
    <property type="entry name" value="GDC-P_N"/>
</dbReference>
<feature type="modified residue" description="N6-(pyridoxal phosphate)lysine" evidence="6">
    <location>
        <position position="736"/>
    </location>
</feature>
<dbReference type="EC" id="1.4.4.2" evidence="7"/>
<comment type="subcellular location">
    <subcellularLocation>
        <location evidence="7">Mitochondrion</location>
    </subcellularLocation>
</comment>
<dbReference type="Pfam" id="PF02347">
    <property type="entry name" value="GDC-P"/>
    <property type="match status" value="2"/>
</dbReference>
<dbReference type="GO" id="GO:0030170">
    <property type="term" value="F:pyridoxal phosphate binding"/>
    <property type="evidence" value="ECO:0007669"/>
    <property type="project" value="TreeGrafter"/>
</dbReference>
<dbReference type="FunFam" id="3.90.1150.10:FF:000007">
    <property type="entry name" value="Glycine dehydrogenase (decarboxylating), mitochondrial"/>
    <property type="match status" value="1"/>
</dbReference>
<protein>
    <recommendedName>
        <fullName evidence="7">Glycine cleavage system P protein</fullName>
        <ecNumber evidence="7">1.4.4.2</ecNumber>
    </recommendedName>
</protein>